<dbReference type="PANTHER" id="PTHR43377">
    <property type="entry name" value="BILIVERDIN REDUCTASE A"/>
    <property type="match status" value="1"/>
</dbReference>
<dbReference type="AlphaFoldDB" id="A0A844F7Q5"/>
<proteinExistence type="predicted"/>
<dbReference type="InterPro" id="IPR036291">
    <property type="entry name" value="NAD(P)-bd_dom_sf"/>
</dbReference>
<feature type="domain" description="GFO/IDH/MocA-like oxidoreductase" evidence="2">
    <location>
        <begin position="104"/>
        <end position="183"/>
    </location>
</feature>
<dbReference type="Pfam" id="PF01408">
    <property type="entry name" value="GFO_IDH_MocA"/>
    <property type="match status" value="1"/>
</dbReference>
<dbReference type="SUPFAM" id="SSF51735">
    <property type="entry name" value="NAD(P)-binding Rossmann-fold domains"/>
    <property type="match status" value="1"/>
</dbReference>
<evidence type="ECO:0000313" key="4">
    <source>
        <dbReference type="Proteomes" id="UP000462363"/>
    </source>
</evidence>
<evidence type="ECO:0000259" key="2">
    <source>
        <dbReference type="Pfam" id="PF22725"/>
    </source>
</evidence>
<dbReference type="GO" id="GO:0000166">
    <property type="term" value="F:nucleotide binding"/>
    <property type="evidence" value="ECO:0007669"/>
    <property type="project" value="InterPro"/>
</dbReference>
<feature type="domain" description="Gfo/Idh/MocA-like oxidoreductase N-terminal" evidence="1">
    <location>
        <begin position="2"/>
        <end position="94"/>
    </location>
</feature>
<sequence>MAIADPIPERIEEVAGRYHILLEKCFSSAEEMLEQDQLADAAFITTQDRQHASQAIKAMEKGYDILLEKPISPNLKECRMVEEAAEKYGRNVVVCHVLRYTPFYQEIKRIIDSGTIGDVVSVMGIMNVGYWHQANSFVRGNWANSNVTSPMILQKCCHDMELYLWLTGKTCRSVSSFGNTYHFKKKMRPQGQQAGVRKAANLKKIVSLMRRRSI</sequence>
<dbReference type="Pfam" id="PF22725">
    <property type="entry name" value="GFO_IDH_MocA_C3"/>
    <property type="match status" value="1"/>
</dbReference>
<dbReference type="Proteomes" id="UP000462363">
    <property type="component" value="Unassembled WGS sequence"/>
</dbReference>
<comment type="caution">
    <text evidence="3">The sequence shown here is derived from an EMBL/GenBank/DDBJ whole genome shotgun (WGS) entry which is preliminary data.</text>
</comment>
<gene>
    <name evidence="3" type="ORF">FYJ37_13095</name>
</gene>
<evidence type="ECO:0000313" key="3">
    <source>
        <dbReference type="EMBL" id="MSS41256.1"/>
    </source>
</evidence>
<organism evidence="3 4">
    <name type="scientific">Clostridium scindens (strain JCM 10418 / VPI 12708)</name>
    <dbReference type="NCBI Taxonomy" id="29347"/>
    <lineage>
        <taxon>Bacteria</taxon>
        <taxon>Bacillati</taxon>
        <taxon>Bacillota</taxon>
        <taxon>Clostridia</taxon>
        <taxon>Lachnospirales</taxon>
        <taxon>Lachnospiraceae</taxon>
    </lineage>
</organism>
<dbReference type="SUPFAM" id="SSF55347">
    <property type="entry name" value="Glyceraldehyde-3-phosphate dehydrogenase-like, C-terminal domain"/>
    <property type="match status" value="1"/>
</dbReference>
<dbReference type="EMBL" id="VUMB01000029">
    <property type="protein sequence ID" value="MSS41256.1"/>
    <property type="molecule type" value="Genomic_DNA"/>
</dbReference>
<dbReference type="PANTHER" id="PTHR43377:SF2">
    <property type="entry name" value="BINDING ROSSMANN FOLD OXIDOREDUCTASE, PUTATIVE (AFU_ORTHOLOGUE AFUA_4G00560)-RELATED"/>
    <property type="match status" value="1"/>
</dbReference>
<dbReference type="InterPro" id="IPR000683">
    <property type="entry name" value="Gfo/Idh/MocA-like_OxRdtase_N"/>
</dbReference>
<protein>
    <submittedName>
        <fullName evidence="3">Gfo/Idh/MocA family oxidoreductase</fullName>
    </submittedName>
</protein>
<dbReference type="InterPro" id="IPR051450">
    <property type="entry name" value="Gfo/Idh/MocA_Oxidoreductases"/>
</dbReference>
<dbReference type="Gene3D" id="3.40.50.720">
    <property type="entry name" value="NAD(P)-binding Rossmann-like Domain"/>
    <property type="match status" value="1"/>
</dbReference>
<accession>A0A844F7Q5</accession>
<dbReference type="Gene3D" id="3.30.360.10">
    <property type="entry name" value="Dihydrodipicolinate Reductase, domain 2"/>
    <property type="match status" value="1"/>
</dbReference>
<evidence type="ECO:0000259" key="1">
    <source>
        <dbReference type="Pfam" id="PF01408"/>
    </source>
</evidence>
<dbReference type="RefSeq" id="WP_154322997.1">
    <property type="nucleotide sequence ID" value="NZ_CAMDTP010000056.1"/>
</dbReference>
<name>A0A844F7Q5_CLOSV</name>
<dbReference type="InterPro" id="IPR055170">
    <property type="entry name" value="GFO_IDH_MocA-like_dom"/>
</dbReference>
<reference evidence="3 4" key="1">
    <citation type="submission" date="2019-08" db="EMBL/GenBank/DDBJ databases">
        <title>In-depth cultivation of the pig gut microbiome towards novel bacterial diversity and tailored functional studies.</title>
        <authorList>
            <person name="Wylensek D."/>
            <person name="Hitch T.C.A."/>
            <person name="Clavel T."/>
        </authorList>
    </citation>
    <scope>NUCLEOTIDE SEQUENCE [LARGE SCALE GENOMIC DNA]</scope>
    <source>
        <strain evidence="3 4">BL-389-WT-3D</strain>
    </source>
</reference>